<keyword evidence="2" id="KW-0812">Transmembrane</keyword>
<proteinExistence type="predicted"/>
<keyword evidence="2" id="KW-0472">Membrane</keyword>
<dbReference type="Gene3D" id="3.20.20.370">
    <property type="entry name" value="Glycoside hydrolase/deacetylase"/>
    <property type="match status" value="1"/>
</dbReference>
<feature type="transmembrane region" description="Helical" evidence="2">
    <location>
        <begin position="39"/>
        <end position="59"/>
    </location>
</feature>
<accession>A0ABV2NDC1</accession>
<keyword evidence="2" id="KW-1133">Transmembrane helix</keyword>
<sequence>MTESTDDILTRPLGVPEAAPAQPEGRIGRLVAAGRRPRVAAAALAASFVVAAGLVLALGDPHGGEPRVQVAITMREPAARPAAQAPAAQQPQVITTEPGTAPLQRSAEEVETASGVTVVRPAGSGPSEAVVIRVPPPSAPRLAQAPDPRISESGRHGLMPKLGEGRIRALDVYARSEEAGSGPRIAIVVTGLGVGQAATAGATARLPAAVSLAFLPYGGEVERAAARARDAGHEVFLQLPMEPFDYPDSDPGPQTLLTALKGLENADRQAWAMARFPGYVGVVNYMGSKLMADAAFEPVLREIGARGLGFLDDGTAPKPAVAPANKGKTPVARAEIVLDATPRADAIDAALAQAEARARANGFALVSATGTPLSVDRIARWAKEIESRGLRLVPASVALRGARDKRVSTAD</sequence>
<feature type="region of interest" description="Disordered" evidence="1">
    <location>
        <begin position="1"/>
        <end position="23"/>
    </location>
</feature>
<evidence type="ECO:0000256" key="2">
    <source>
        <dbReference type="SAM" id="Phobius"/>
    </source>
</evidence>
<keyword evidence="4" id="KW-1185">Reference proteome</keyword>
<dbReference type="RefSeq" id="WP_043072911.1">
    <property type="nucleotide sequence ID" value="NZ_CAJCKR010000001.1"/>
</dbReference>
<reference evidence="3 4" key="1">
    <citation type="submission" date="2024-06" db="EMBL/GenBank/DDBJ databases">
        <title>Genomics of switchgrass bacterial isolates.</title>
        <authorList>
            <person name="Shade A."/>
        </authorList>
    </citation>
    <scope>NUCLEOTIDE SEQUENCE [LARGE SCALE GENOMIC DNA]</scope>
    <source>
        <strain evidence="3 4">PvP084</strain>
    </source>
</reference>
<dbReference type="InterPro" id="IPR006837">
    <property type="entry name" value="Divergent_DAC"/>
</dbReference>
<dbReference type="EMBL" id="JBEPNW010000002">
    <property type="protein sequence ID" value="MET3864440.1"/>
    <property type="molecule type" value="Genomic_DNA"/>
</dbReference>
<dbReference type="SUPFAM" id="SSF88713">
    <property type="entry name" value="Glycoside hydrolase/deacetylase"/>
    <property type="match status" value="1"/>
</dbReference>
<organism evidence="3 4">
    <name type="scientific">Methylobacterium radiotolerans</name>
    <dbReference type="NCBI Taxonomy" id="31998"/>
    <lineage>
        <taxon>Bacteria</taxon>
        <taxon>Pseudomonadati</taxon>
        <taxon>Pseudomonadota</taxon>
        <taxon>Alphaproteobacteria</taxon>
        <taxon>Hyphomicrobiales</taxon>
        <taxon>Methylobacteriaceae</taxon>
        <taxon>Methylobacterium</taxon>
    </lineage>
</organism>
<evidence type="ECO:0000313" key="3">
    <source>
        <dbReference type="EMBL" id="MET3864440.1"/>
    </source>
</evidence>
<evidence type="ECO:0000313" key="4">
    <source>
        <dbReference type="Proteomes" id="UP001549119"/>
    </source>
</evidence>
<gene>
    <name evidence="3" type="ORF">ABIC20_001749</name>
</gene>
<feature type="region of interest" description="Disordered" evidence="1">
    <location>
        <begin position="137"/>
        <end position="160"/>
    </location>
</feature>
<dbReference type="Pfam" id="PF04748">
    <property type="entry name" value="Polysacc_deac_2"/>
    <property type="match status" value="1"/>
</dbReference>
<dbReference type="PANTHER" id="PTHR30105:SF2">
    <property type="entry name" value="DIVERGENT POLYSACCHARIDE DEACETYLASE SUPERFAMILY"/>
    <property type="match status" value="1"/>
</dbReference>
<comment type="caution">
    <text evidence="3">The sequence shown here is derived from an EMBL/GenBank/DDBJ whole genome shotgun (WGS) entry which is preliminary data.</text>
</comment>
<protein>
    <submittedName>
        <fullName evidence="3">Polysaccharide deacetylase 2 family uncharacterized protein YibQ</fullName>
    </submittedName>
</protein>
<dbReference type="CDD" id="cd10936">
    <property type="entry name" value="CE4_DAC2"/>
    <property type="match status" value="1"/>
</dbReference>
<evidence type="ECO:0000256" key="1">
    <source>
        <dbReference type="SAM" id="MobiDB-lite"/>
    </source>
</evidence>
<name>A0ABV2NDC1_9HYPH</name>
<dbReference type="Proteomes" id="UP001549119">
    <property type="component" value="Unassembled WGS sequence"/>
</dbReference>
<dbReference type="PANTHER" id="PTHR30105">
    <property type="entry name" value="UNCHARACTERIZED YIBQ-RELATED"/>
    <property type="match status" value="1"/>
</dbReference>
<dbReference type="InterPro" id="IPR011330">
    <property type="entry name" value="Glyco_hydro/deAcase_b/a-brl"/>
</dbReference>